<sequence length="957" mass="104535">MEHLLPSGSGHDPDRPHQYSTLPAPEDEQLPSPSTRVPYRRQKSWASPSSQDEHIAPEDHDIAEAGKRQENTRGHGLGLSNVPEQDAPSSTVRRVPVVSRGHLSAHIAPETSRSFEIFSQTTTAQNTGDAHESGRWTSPQSSRYSLKEPASQYTPSNVDLLAHDHAVDGCPTAGDLLKSQWTWFMTMIVVLTIYSTVFSGIFLGLALAQPRWGHRIGTHGALSYDTATLLSALFSKTVELSFVTTVVATLGQILSKRAFKRASKVNKGISIAEMNMRLWIMQPGTLITHWVGARYAVATLLGITALVATLASTFYTTACESLVAPKLKFGKNETFDMSGEVTASFANGDYLARTCQTPILSAEDPDFYGTTCLQIDYAGNGFRNLDSWLSVWSERALSNENMEVLNAMARPPPIGILFENTTIQGQWITPSGENITADSMRHGRLVQNVTMVMPHANIFHAARALKNRILQPEDLHGAGEYYLKAAVATPGLNVLCVGASEDELQPLISADATTAERPVGWPNVTDRLSSLFGWSPERSANLGSTVGPAVVPWFSKLPKEYNTVVNTSSPGAGWGRTSVYLLANPPNTTVTSDYLLCGIRSFLYSNCSTGYHVAESGGQLSVHCDNDPENWKSYGNTTKPNEEPYPTVVDQADWVYVGMEWIRAVALSQGAQDSDASAARLITQLIPPYDNETGPKLSPIRPTIAEALGVLAGYTLLLSSNVAPFVHYWDYASPDLENSATANFSAILSYKDYASGGDARWKGIFFIILIAVFALNCFCLFYLLWHFCHYGEVTDYTEPQNLFALAINSPPSAMLAGACGGGPSGEMLGKRWCVDMSQPVLGTTPNSTSESPHTDHHGHDHASGGTPHPHFYVHYSDDDGVRQSGYTSAAQPSPDMHRFSRLSMPSPSKKVSWSADLNLKTMKRKSKMARPKSMQDLSELGNKSPAVDQYLMLTRQR</sequence>
<feature type="compositionally biased region" description="Polar residues" evidence="1">
    <location>
        <begin position="135"/>
        <end position="144"/>
    </location>
</feature>
<gene>
    <name evidence="3" type="ORF">LTR24_008513</name>
</gene>
<evidence type="ECO:0000313" key="4">
    <source>
        <dbReference type="Proteomes" id="UP001345013"/>
    </source>
</evidence>
<comment type="caution">
    <text evidence="3">The sequence shown here is derived from an EMBL/GenBank/DDBJ whole genome shotgun (WGS) entry which is preliminary data.</text>
</comment>
<feature type="region of interest" description="Disordered" evidence="1">
    <location>
        <begin position="885"/>
        <end position="911"/>
    </location>
</feature>
<organism evidence="3 4">
    <name type="scientific">Lithohypha guttulata</name>
    <dbReference type="NCBI Taxonomy" id="1690604"/>
    <lineage>
        <taxon>Eukaryota</taxon>
        <taxon>Fungi</taxon>
        <taxon>Dikarya</taxon>
        <taxon>Ascomycota</taxon>
        <taxon>Pezizomycotina</taxon>
        <taxon>Eurotiomycetes</taxon>
        <taxon>Chaetothyriomycetidae</taxon>
        <taxon>Chaetothyriales</taxon>
        <taxon>Trichomeriaceae</taxon>
        <taxon>Lithohypha</taxon>
    </lineage>
</organism>
<protein>
    <submittedName>
        <fullName evidence="3">Uncharacterized protein</fullName>
    </submittedName>
</protein>
<keyword evidence="2" id="KW-0812">Transmembrane</keyword>
<keyword evidence="2" id="KW-1133">Transmembrane helix</keyword>
<reference evidence="3 4" key="1">
    <citation type="submission" date="2023-08" db="EMBL/GenBank/DDBJ databases">
        <title>Black Yeasts Isolated from many extreme environments.</title>
        <authorList>
            <person name="Coleine C."/>
            <person name="Stajich J.E."/>
            <person name="Selbmann L."/>
        </authorList>
    </citation>
    <scope>NUCLEOTIDE SEQUENCE [LARGE SCALE GENOMIC DNA]</scope>
    <source>
        <strain evidence="3 4">CCFEE 5885</strain>
    </source>
</reference>
<feature type="region of interest" description="Disordered" evidence="1">
    <location>
        <begin position="843"/>
        <end position="873"/>
    </location>
</feature>
<feature type="region of interest" description="Disordered" evidence="1">
    <location>
        <begin position="122"/>
        <end position="149"/>
    </location>
</feature>
<dbReference type="EMBL" id="JAVRRG010000150">
    <property type="protein sequence ID" value="KAK5080419.1"/>
    <property type="molecule type" value="Genomic_DNA"/>
</dbReference>
<evidence type="ECO:0000313" key="3">
    <source>
        <dbReference type="EMBL" id="KAK5080419.1"/>
    </source>
</evidence>
<evidence type="ECO:0000256" key="2">
    <source>
        <dbReference type="SAM" id="Phobius"/>
    </source>
</evidence>
<proteinExistence type="predicted"/>
<accession>A0ABR0JZN0</accession>
<feature type="transmembrane region" description="Helical" evidence="2">
    <location>
        <begin position="764"/>
        <end position="785"/>
    </location>
</feature>
<name>A0ABR0JZN0_9EURO</name>
<feature type="region of interest" description="Disordered" evidence="1">
    <location>
        <begin position="923"/>
        <end position="946"/>
    </location>
</feature>
<evidence type="ECO:0000256" key="1">
    <source>
        <dbReference type="SAM" id="MobiDB-lite"/>
    </source>
</evidence>
<keyword evidence="2" id="KW-0472">Membrane</keyword>
<feature type="compositionally biased region" description="Basic and acidic residues" evidence="1">
    <location>
        <begin position="852"/>
        <end position="862"/>
    </location>
</feature>
<dbReference type="Proteomes" id="UP001345013">
    <property type="component" value="Unassembled WGS sequence"/>
</dbReference>
<feature type="transmembrane region" description="Helical" evidence="2">
    <location>
        <begin position="181"/>
        <end position="208"/>
    </location>
</feature>
<keyword evidence="4" id="KW-1185">Reference proteome</keyword>
<feature type="region of interest" description="Disordered" evidence="1">
    <location>
        <begin position="1"/>
        <end position="96"/>
    </location>
</feature>
<feature type="compositionally biased region" description="Basic and acidic residues" evidence="1">
    <location>
        <begin position="51"/>
        <end position="73"/>
    </location>
</feature>